<evidence type="ECO:0000313" key="3">
    <source>
        <dbReference type="Proteomes" id="UP001163882"/>
    </source>
</evidence>
<sequence>MSIVSRRTLFALGTALSVCVALPAFAHHGWGWTSEEFFELEGTLTDLYIGQPHPTLTLNDGETDWTVELAPVGRTLASGFDETVVAIGDTVVAHGHRSTDEAEYRMKAVRLVIGDATYDVYPQFAAELDQ</sequence>
<evidence type="ECO:0000256" key="1">
    <source>
        <dbReference type="SAM" id="SignalP"/>
    </source>
</evidence>
<keyword evidence="3" id="KW-1185">Reference proteome</keyword>
<keyword evidence="1" id="KW-0732">Signal</keyword>
<dbReference type="InterPro" id="IPR046150">
    <property type="entry name" value="DUF6152"/>
</dbReference>
<evidence type="ECO:0000313" key="2">
    <source>
        <dbReference type="EMBL" id="UYQ72313.1"/>
    </source>
</evidence>
<protein>
    <submittedName>
        <fullName evidence="2">DUF6152 family protein</fullName>
    </submittedName>
</protein>
<proteinExistence type="predicted"/>
<accession>A0ABY6INX6</accession>
<feature type="chain" id="PRO_5046643793" evidence="1">
    <location>
        <begin position="27"/>
        <end position="130"/>
    </location>
</feature>
<feature type="signal peptide" evidence="1">
    <location>
        <begin position="1"/>
        <end position="26"/>
    </location>
</feature>
<name>A0ABY6INX6_9HYPH</name>
<gene>
    <name evidence="2" type="ORF">OF122_00535</name>
</gene>
<dbReference type="Pfam" id="PF19649">
    <property type="entry name" value="DUF6152"/>
    <property type="match status" value="1"/>
</dbReference>
<organism evidence="2 3">
    <name type="scientific">Pelagibacterium flavum</name>
    <dbReference type="NCBI Taxonomy" id="2984530"/>
    <lineage>
        <taxon>Bacteria</taxon>
        <taxon>Pseudomonadati</taxon>
        <taxon>Pseudomonadota</taxon>
        <taxon>Alphaproteobacteria</taxon>
        <taxon>Hyphomicrobiales</taxon>
        <taxon>Devosiaceae</taxon>
        <taxon>Pelagibacterium</taxon>
    </lineage>
</organism>
<dbReference type="RefSeq" id="WP_264225947.1">
    <property type="nucleotide sequence ID" value="NZ_CP107716.1"/>
</dbReference>
<reference evidence="2" key="1">
    <citation type="submission" date="2022-10" db="EMBL/GenBank/DDBJ databases">
        <title>YIM 151497 complete genome.</title>
        <authorList>
            <person name="Chen X."/>
        </authorList>
    </citation>
    <scope>NUCLEOTIDE SEQUENCE</scope>
    <source>
        <strain evidence="2">YIM 151497</strain>
    </source>
</reference>
<dbReference type="EMBL" id="CP107716">
    <property type="protein sequence ID" value="UYQ72313.1"/>
    <property type="molecule type" value="Genomic_DNA"/>
</dbReference>
<dbReference type="Proteomes" id="UP001163882">
    <property type="component" value="Chromosome"/>
</dbReference>